<evidence type="ECO:0000256" key="8">
    <source>
        <dbReference type="ARBA" id="ARBA00064368"/>
    </source>
</evidence>
<dbReference type="GO" id="GO:0006465">
    <property type="term" value="P:signal peptide processing"/>
    <property type="evidence" value="ECO:0007669"/>
    <property type="project" value="InterPro"/>
</dbReference>
<sequence length="164" mass="18061">MGQWAGFGKGLLGEAFSFVKVFLFLQATNDHVGGFVLAKGPSMLPTISPSGELLLMERISVQLGKVRPGDIVVVQSPLVPKKRVAKRLIATEGERVTYVVDPKNSDSLNTIVVPKGHVWVEGDNIHNSYDSRNFGAIPYGLLIGRVFWRVLPFKDFGSMEPHEK</sequence>
<comment type="subunit">
    <text evidence="8">Heterodimer of 2 subunits, IMP1A/B and IMP12.</text>
</comment>
<gene>
    <name evidence="11" type="ORF">SLEP1_g6229</name>
</gene>
<dbReference type="AlphaFoldDB" id="A0AAV5I5C2"/>
<evidence type="ECO:0000256" key="3">
    <source>
        <dbReference type="ARBA" id="ARBA00022801"/>
    </source>
</evidence>
<comment type="similarity">
    <text evidence="6">Belongs to the peptidase S26 family. IMP1 subfamily.</text>
</comment>
<protein>
    <recommendedName>
        <fullName evidence="10">Peptidase S26 domain-containing protein</fullName>
    </recommendedName>
</protein>
<name>A0AAV5I5C2_9ROSI</name>
<feature type="domain" description="Peptidase S26" evidence="10">
    <location>
        <begin position="110"/>
        <end position="150"/>
    </location>
</feature>
<evidence type="ECO:0000256" key="6">
    <source>
        <dbReference type="ARBA" id="ARBA00038445"/>
    </source>
</evidence>
<evidence type="ECO:0000256" key="1">
    <source>
        <dbReference type="ARBA" id="ARBA00004273"/>
    </source>
</evidence>
<feature type="active site" evidence="9">
    <location>
        <position position="42"/>
    </location>
</feature>
<dbReference type="Proteomes" id="UP001054252">
    <property type="component" value="Unassembled WGS sequence"/>
</dbReference>
<organism evidence="11 12">
    <name type="scientific">Rubroshorea leprosula</name>
    <dbReference type="NCBI Taxonomy" id="152421"/>
    <lineage>
        <taxon>Eukaryota</taxon>
        <taxon>Viridiplantae</taxon>
        <taxon>Streptophyta</taxon>
        <taxon>Embryophyta</taxon>
        <taxon>Tracheophyta</taxon>
        <taxon>Spermatophyta</taxon>
        <taxon>Magnoliopsida</taxon>
        <taxon>eudicotyledons</taxon>
        <taxon>Gunneridae</taxon>
        <taxon>Pentapetalae</taxon>
        <taxon>rosids</taxon>
        <taxon>malvids</taxon>
        <taxon>Malvales</taxon>
        <taxon>Dipterocarpaceae</taxon>
        <taxon>Rubroshorea</taxon>
    </lineage>
</organism>
<dbReference type="InterPro" id="IPR000223">
    <property type="entry name" value="Pept_S26A_signal_pept_1"/>
</dbReference>
<dbReference type="PRINTS" id="PR00727">
    <property type="entry name" value="LEADERPTASE"/>
</dbReference>
<evidence type="ECO:0000256" key="5">
    <source>
        <dbReference type="ARBA" id="ARBA00023136"/>
    </source>
</evidence>
<keyword evidence="4" id="KW-0496">Mitochondrion</keyword>
<keyword evidence="5" id="KW-0472">Membrane</keyword>
<dbReference type="InterPro" id="IPR019533">
    <property type="entry name" value="Peptidase_S26"/>
</dbReference>
<evidence type="ECO:0000256" key="2">
    <source>
        <dbReference type="ARBA" id="ARBA00022792"/>
    </source>
</evidence>
<dbReference type="GO" id="GO:0042720">
    <property type="term" value="C:mitochondrial inner membrane peptidase complex"/>
    <property type="evidence" value="ECO:0007669"/>
    <property type="project" value="TreeGrafter"/>
</dbReference>
<feature type="domain" description="Peptidase S26" evidence="10">
    <location>
        <begin position="34"/>
        <end position="99"/>
    </location>
</feature>
<comment type="subcellular location">
    <subcellularLocation>
        <location evidence="1">Mitochondrion inner membrane</location>
    </subcellularLocation>
</comment>
<dbReference type="Pfam" id="PF10502">
    <property type="entry name" value="Peptidase_S26"/>
    <property type="match status" value="2"/>
</dbReference>
<keyword evidence="2" id="KW-0999">Mitochondrion inner membrane</keyword>
<dbReference type="InterPro" id="IPR036286">
    <property type="entry name" value="LexA/Signal_pep-like_sf"/>
</dbReference>
<evidence type="ECO:0000259" key="10">
    <source>
        <dbReference type="Pfam" id="PF10502"/>
    </source>
</evidence>
<dbReference type="InterPro" id="IPR052064">
    <property type="entry name" value="Mito_IMP1_subunit"/>
</dbReference>
<evidence type="ECO:0000313" key="12">
    <source>
        <dbReference type="Proteomes" id="UP001054252"/>
    </source>
</evidence>
<dbReference type="GO" id="GO:0004252">
    <property type="term" value="F:serine-type endopeptidase activity"/>
    <property type="evidence" value="ECO:0007669"/>
    <property type="project" value="InterPro"/>
</dbReference>
<dbReference type="SUPFAM" id="SSF51306">
    <property type="entry name" value="LexA/Signal peptidase"/>
    <property type="match status" value="1"/>
</dbReference>
<evidence type="ECO:0000313" key="11">
    <source>
        <dbReference type="EMBL" id="GKU92515.1"/>
    </source>
</evidence>
<evidence type="ECO:0000256" key="7">
    <source>
        <dbReference type="ARBA" id="ARBA00054895"/>
    </source>
</evidence>
<dbReference type="CDD" id="cd06530">
    <property type="entry name" value="S26_SPase_I"/>
    <property type="match status" value="1"/>
</dbReference>
<dbReference type="EMBL" id="BPVZ01000006">
    <property type="protein sequence ID" value="GKU92515.1"/>
    <property type="molecule type" value="Genomic_DNA"/>
</dbReference>
<feature type="active site" evidence="9">
    <location>
        <position position="86"/>
    </location>
</feature>
<evidence type="ECO:0000256" key="4">
    <source>
        <dbReference type="ARBA" id="ARBA00023128"/>
    </source>
</evidence>
<comment type="caution">
    <text evidence="11">The sequence shown here is derived from an EMBL/GenBank/DDBJ whole genome shotgun (WGS) entry which is preliminary data.</text>
</comment>
<evidence type="ECO:0000256" key="9">
    <source>
        <dbReference type="PIRSR" id="PIRSR600223-1"/>
    </source>
</evidence>
<dbReference type="PANTHER" id="PTHR12383:SF36">
    <property type="entry name" value="MITOCHONDRIAL ATP-INDEPENDENT INNER MEMBRANE PROTEASE SUBUNIT 1B-RELATED"/>
    <property type="match status" value="1"/>
</dbReference>
<dbReference type="GO" id="GO:0006627">
    <property type="term" value="P:protein processing involved in protein targeting to mitochondrion"/>
    <property type="evidence" value="ECO:0007669"/>
    <property type="project" value="TreeGrafter"/>
</dbReference>
<dbReference type="FunFam" id="2.10.109.10:FF:000014">
    <property type="entry name" value="Inner membrane protease subunit 1"/>
    <property type="match status" value="1"/>
</dbReference>
<accession>A0AAV5I5C2</accession>
<proteinExistence type="inferred from homology"/>
<keyword evidence="12" id="KW-1185">Reference proteome</keyword>
<dbReference type="PANTHER" id="PTHR12383">
    <property type="entry name" value="PROTEASE FAMILY S26 MITOCHONDRIAL INNER MEMBRANE PROTEASE-RELATED"/>
    <property type="match status" value="1"/>
</dbReference>
<comment type="function">
    <text evidence="7">Catalyzes the removal of transit peptides required for the targeting of proteins from the mitochondrial matrix, across the inner membrane, into the inter-membrane space.</text>
</comment>
<keyword evidence="3" id="KW-0378">Hydrolase</keyword>
<dbReference type="Gene3D" id="2.10.109.10">
    <property type="entry name" value="Umud Fragment, subunit A"/>
    <property type="match status" value="1"/>
</dbReference>
<reference evidence="11 12" key="1">
    <citation type="journal article" date="2021" name="Commun. Biol.">
        <title>The genome of Shorea leprosula (Dipterocarpaceae) highlights the ecological relevance of drought in aseasonal tropical rainforests.</title>
        <authorList>
            <person name="Ng K.K.S."/>
            <person name="Kobayashi M.J."/>
            <person name="Fawcett J.A."/>
            <person name="Hatakeyama M."/>
            <person name="Paape T."/>
            <person name="Ng C.H."/>
            <person name="Ang C.C."/>
            <person name="Tnah L.H."/>
            <person name="Lee C.T."/>
            <person name="Nishiyama T."/>
            <person name="Sese J."/>
            <person name="O'Brien M.J."/>
            <person name="Copetti D."/>
            <person name="Mohd Noor M.I."/>
            <person name="Ong R.C."/>
            <person name="Putra M."/>
            <person name="Sireger I.Z."/>
            <person name="Indrioko S."/>
            <person name="Kosugi Y."/>
            <person name="Izuno A."/>
            <person name="Isagi Y."/>
            <person name="Lee S.L."/>
            <person name="Shimizu K.K."/>
        </authorList>
    </citation>
    <scope>NUCLEOTIDE SEQUENCE [LARGE SCALE GENOMIC DNA]</scope>
    <source>
        <strain evidence="11">214</strain>
    </source>
</reference>